<dbReference type="Proteomes" id="UP000198894">
    <property type="component" value="Unassembled WGS sequence"/>
</dbReference>
<accession>A0A1G9F4X6</accession>
<evidence type="ECO:0000313" key="2">
    <source>
        <dbReference type="Proteomes" id="UP000198894"/>
    </source>
</evidence>
<gene>
    <name evidence="1" type="ORF">SAMN05428953_12175</name>
</gene>
<dbReference type="EMBL" id="FNEE01000021">
    <property type="protein sequence ID" value="SDK83437.1"/>
    <property type="molecule type" value="Genomic_DNA"/>
</dbReference>
<reference evidence="2" key="1">
    <citation type="submission" date="2016-10" db="EMBL/GenBank/DDBJ databases">
        <authorList>
            <person name="Varghese N."/>
            <person name="Submissions S."/>
        </authorList>
    </citation>
    <scope>NUCLEOTIDE SEQUENCE [LARGE SCALE GENOMIC DNA]</scope>
    <source>
        <strain evidence="2">CGMCC 1.11022</strain>
    </source>
</reference>
<dbReference type="RefSeq" id="WP_280141224.1">
    <property type="nucleotide sequence ID" value="NZ_FNEE01000021.1"/>
</dbReference>
<keyword evidence="2" id="KW-1185">Reference proteome</keyword>
<dbReference type="Pfam" id="PF11843">
    <property type="entry name" value="DUF3363"/>
    <property type="match status" value="1"/>
</dbReference>
<sequence>MLLADCQGKLLPYAELRSGERVAGTLRRSVELASGKYTVIEKSREFTLVCHGGLCLSGRLWCPEFMREEGFMDHWAAKERPERFVA</sequence>
<name>A0A1G9F4X6_9HYPH</name>
<protein>
    <submittedName>
        <fullName evidence="1">Uncharacterized protein</fullName>
    </submittedName>
</protein>
<organism evidence="1 2">
    <name type="scientific">Mesorhizobium muleiense</name>
    <dbReference type="NCBI Taxonomy" id="1004279"/>
    <lineage>
        <taxon>Bacteria</taxon>
        <taxon>Pseudomonadati</taxon>
        <taxon>Pseudomonadota</taxon>
        <taxon>Alphaproteobacteria</taxon>
        <taxon>Hyphomicrobiales</taxon>
        <taxon>Phyllobacteriaceae</taxon>
        <taxon>Mesorhizobium</taxon>
    </lineage>
</organism>
<proteinExistence type="predicted"/>
<dbReference type="AlphaFoldDB" id="A0A1G9F4X6"/>
<dbReference type="InterPro" id="IPR021795">
    <property type="entry name" value="DUF3363"/>
</dbReference>
<evidence type="ECO:0000313" key="1">
    <source>
        <dbReference type="EMBL" id="SDK83437.1"/>
    </source>
</evidence>